<evidence type="ECO:0000256" key="4">
    <source>
        <dbReference type="ARBA" id="ARBA00022842"/>
    </source>
</evidence>
<dbReference type="Pfam" id="PF00348">
    <property type="entry name" value="polyprenyl_synt"/>
    <property type="match status" value="1"/>
</dbReference>
<dbReference type="InterPro" id="IPR033749">
    <property type="entry name" value="Polyprenyl_synt_CS"/>
</dbReference>
<evidence type="ECO:0000313" key="7">
    <source>
        <dbReference type="Proteomes" id="UP001071777"/>
    </source>
</evidence>
<keyword evidence="7" id="KW-1185">Reference proteome</keyword>
<evidence type="ECO:0000313" key="6">
    <source>
        <dbReference type="EMBL" id="KAJ1608959.1"/>
    </source>
</evidence>
<reference evidence="6" key="1">
    <citation type="submission" date="2022-10" db="EMBL/GenBank/DDBJ databases">
        <title>Adaptive evolution leads to modifications in subtelomeric GC content in a zoonotic Cryptosporidium species.</title>
        <authorList>
            <person name="Li J."/>
            <person name="Feng Y."/>
            <person name="Xiao L."/>
        </authorList>
    </citation>
    <scope>NUCLEOTIDE SEQUENCE</scope>
    <source>
        <strain evidence="6">25894</strain>
    </source>
</reference>
<name>A0ABQ8P7S3_9CRYT</name>
<sequence>MSNVLTPIRNTELNGKKRISYSLSNNRKKNLQKLIAERNIVEKNEVINRLGGALKATSIESQIVCLERDQLVDLLLIACAEYPDFCKKIRLHPLKIGQTNLRFFLNIFGNAHLHPPSPATTTLQNLSFNKMDTLLLDSDFADFIDYYDKFKALVYSVLNSLPLNDDIKSQVIEYYMDCIEYNVKNGKHVRGKILVSVANLTQIYSDEKKDSIYLLGWVIETIQAFILIADDIMDSSRYRRGKPCWYITHGQPNGINDIFFLKMLSISLISELSSAFGEEVTMNLQKIYNEAIFLTVIGQHLDLSAFELSNVEQITKNYYSMVEMKTSRYSFYMPVMIGLALTGIKISDMQLSLVKTILSKLGEYYQVHNDMTDYLTNDNEFDDIFRHKLTWPLQKSMEVADKETRTKIIENYGKNRSIVKECYNSLNISEHYLNYRNITIETLNHLSNGISDENLKRIIIKLIKLLTF</sequence>
<evidence type="ECO:0000256" key="5">
    <source>
        <dbReference type="RuleBase" id="RU004466"/>
    </source>
</evidence>
<gene>
    <name evidence="6" type="ORF">OJ252_2346</name>
</gene>
<keyword evidence="4" id="KW-0460">Magnesium</keyword>
<keyword evidence="2 5" id="KW-0808">Transferase</keyword>
<dbReference type="SUPFAM" id="SSF48576">
    <property type="entry name" value="Terpenoid synthases"/>
    <property type="match status" value="1"/>
</dbReference>
<evidence type="ECO:0000256" key="2">
    <source>
        <dbReference type="ARBA" id="ARBA00022679"/>
    </source>
</evidence>
<protein>
    <submittedName>
        <fullName evidence="6">Farnesyl pyrophosphate synthase</fullName>
    </submittedName>
</protein>
<dbReference type="PANTHER" id="PTHR11525:SF0">
    <property type="entry name" value="FARNESYL PYROPHOSPHATE SYNTHASE"/>
    <property type="match status" value="1"/>
</dbReference>
<dbReference type="InterPro" id="IPR039702">
    <property type="entry name" value="FPS1-like"/>
</dbReference>
<keyword evidence="3" id="KW-0479">Metal-binding</keyword>
<dbReference type="SFLD" id="SFLDG01017">
    <property type="entry name" value="Polyprenyl_Transferase_Like"/>
    <property type="match status" value="1"/>
</dbReference>
<comment type="similarity">
    <text evidence="5">Belongs to the FPP/GGPP synthase family.</text>
</comment>
<dbReference type="PROSITE" id="PS00723">
    <property type="entry name" value="POLYPRENYL_SYNTHASE_1"/>
    <property type="match status" value="1"/>
</dbReference>
<evidence type="ECO:0000256" key="3">
    <source>
        <dbReference type="ARBA" id="ARBA00022723"/>
    </source>
</evidence>
<comment type="cofactor">
    <cofactor evidence="1">
        <name>Mg(2+)</name>
        <dbReference type="ChEBI" id="CHEBI:18420"/>
    </cofactor>
</comment>
<organism evidence="6 7">
    <name type="scientific">Cryptosporidium canis</name>
    <dbReference type="NCBI Taxonomy" id="195482"/>
    <lineage>
        <taxon>Eukaryota</taxon>
        <taxon>Sar</taxon>
        <taxon>Alveolata</taxon>
        <taxon>Apicomplexa</taxon>
        <taxon>Conoidasida</taxon>
        <taxon>Coccidia</taxon>
        <taxon>Eucoccidiorida</taxon>
        <taxon>Eimeriorina</taxon>
        <taxon>Cryptosporidiidae</taxon>
        <taxon>Cryptosporidium</taxon>
    </lineage>
</organism>
<comment type="caution">
    <text evidence="6">The sequence shown here is derived from an EMBL/GenBank/DDBJ whole genome shotgun (WGS) entry which is preliminary data.</text>
</comment>
<dbReference type="EMBL" id="JAPCXB010000089">
    <property type="protein sequence ID" value="KAJ1608959.1"/>
    <property type="molecule type" value="Genomic_DNA"/>
</dbReference>
<evidence type="ECO:0000256" key="1">
    <source>
        <dbReference type="ARBA" id="ARBA00001946"/>
    </source>
</evidence>
<dbReference type="PANTHER" id="PTHR11525">
    <property type="entry name" value="FARNESYL-PYROPHOSPHATE SYNTHETASE"/>
    <property type="match status" value="1"/>
</dbReference>
<dbReference type="SFLD" id="SFLDS00005">
    <property type="entry name" value="Isoprenoid_Synthase_Type_I"/>
    <property type="match status" value="1"/>
</dbReference>
<accession>A0ABQ8P7S3</accession>
<dbReference type="InterPro" id="IPR008949">
    <property type="entry name" value="Isoprenoid_synthase_dom_sf"/>
</dbReference>
<dbReference type="InterPro" id="IPR000092">
    <property type="entry name" value="Polyprenyl_synt"/>
</dbReference>
<dbReference type="Gene3D" id="1.10.600.10">
    <property type="entry name" value="Farnesyl Diphosphate Synthase"/>
    <property type="match status" value="1"/>
</dbReference>
<dbReference type="Proteomes" id="UP001071777">
    <property type="component" value="Unassembled WGS sequence"/>
</dbReference>
<proteinExistence type="inferred from homology"/>